<dbReference type="FunFam" id="1.10.530.10:FF:000023">
    <property type="entry name" value="Invertebrate-type lysozyme"/>
    <property type="match status" value="1"/>
</dbReference>
<evidence type="ECO:0000256" key="3">
    <source>
        <dbReference type="ARBA" id="ARBA00022529"/>
    </source>
</evidence>
<feature type="disulfide bond" evidence="11">
    <location>
        <begin position="25"/>
        <end position="102"/>
    </location>
</feature>
<evidence type="ECO:0000256" key="9">
    <source>
        <dbReference type="ARBA" id="ARBA00031262"/>
    </source>
</evidence>
<dbReference type="InterPro" id="IPR023346">
    <property type="entry name" value="Lysozyme-like_dom_sf"/>
</dbReference>
<dbReference type="GO" id="GO:0003796">
    <property type="term" value="F:lysozyme activity"/>
    <property type="evidence" value="ECO:0007669"/>
    <property type="project" value="UniProtKB-EC"/>
</dbReference>
<dbReference type="AlphaFoldDB" id="A0AAD4RAZ7"/>
<evidence type="ECO:0000256" key="11">
    <source>
        <dbReference type="PIRSR" id="PIRSR608597-3"/>
    </source>
</evidence>
<accession>A0AAD4RAZ7</accession>
<dbReference type="EMBL" id="JAKKPZ010000004">
    <property type="protein sequence ID" value="KAI1722363.1"/>
    <property type="molecule type" value="Genomic_DNA"/>
</dbReference>
<dbReference type="SUPFAM" id="SSF53955">
    <property type="entry name" value="Lysozyme-like"/>
    <property type="match status" value="1"/>
</dbReference>
<keyword evidence="7 11" id="KW-1015">Disulfide bond</keyword>
<dbReference type="InterPro" id="IPR008597">
    <property type="entry name" value="Invert_lysozyme"/>
</dbReference>
<feature type="disulfide bond" evidence="11">
    <location>
        <begin position="63"/>
        <end position="83"/>
    </location>
</feature>
<dbReference type="PANTHER" id="PTHR11195">
    <property type="entry name" value="DESTABILASE-RELATED"/>
    <property type="match status" value="1"/>
</dbReference>
<dbReference type="GO" id="GO:0050830">
    <property type="term" value="P:defense response to Gram-positive bacterium"/>
    <property type="evidence" value="ECO:0007669"/>
    <property type="project" value="UniProtKB-ARBA"/>
</dbReference>
<name>A0AAD4RAZ7_9BILA</name>
<evidence type="ECO:0000256" key="6">
    <source>
        <dbReference type="ARBA" id="ARBA00023022"/>
    </source>
</evidence>
<comment type="catalytic activity">
    <reaction evidence="1">
        <text>Hydrolysis of (1-&gt;4)-beta-linkages between N-acetylmuramic acid and N-acetyl-D-glucosamine residues in a peptidoglycan and between N-acetyl-D-glucosamine residues in chitodextrins.</text>
        <dbReference type="EC" id="3.2.1.17"/>
    </reaction>
</comment>
<evidence type="ECO:0000256" key="2">
    <source>
        <dbReference type="ARBA" id="ARBA00012732"/>
    </source>
</evidence>
<keyword evidence="8" id="KW-0326">Glycosidase</keyword>
<feature type="disulfide bond" evidence="11">
    <location>
        <begin position="73"/>
        <end position="79"/>
    </location>
</feature>
<feature type="chain" id="PRO_5041905865" description="lysozyme" evidence="12">
    <location>
        <begin position="23"/>
        <end position="132"/>
    </location>
</feature>
<protein>
    <recommendedName>
        <fullName evidence="2">lysozyme</fullName>
        <ecNumber evidence="2">3.2.1.17</ecNumber>
    </recommendedName>
    <alternativeName>
        <fullName evidence="9">1,4-beta-N-acetylmuramidase</fullName>
    </alternativeName>
</protein>
<organism evidence="13 14">
    <name type="scientific">Ditylenchus destructor</name>
    <dbReference type="NCBI Taxonomy" id="166010"/>
    <lineage>
        <taxon>Eukaryota</taxon>
        <taxon>Metazoa</taxon>
        <taxon>Ecdysozoa</taxon>
        <taxon>Nematoda</taxon>
        <taxon>Chromadorea</taxon>
        <taxon>Rhabditida</taxon>
        <taxon>Tylenchina</taxon>
        <taxon>Tylenchomorpha</taxon>
        <taxon>Sphaerularioidea</taxon>
        <taxon>Anguinidae</taxon>
        <taxon>Anguininae</taxon>
        <taxon>Ditylenchus</taxon>
    </lineage>
</organism>
<evidence type="ECO:0000256" key="12">
    <source>
        <dbReference type="SAM" id="SignalP"/>
    </source>
</evidence>
<evidence type="ECO:0000256" key="8">
    <source>
        <dbReference type="ARBA" id="ARBA00023295"/>
    </source>
</evidence>
<keyword evidence="6" id="KW-0044">Antibiotic</keyword>
<proteinExistence type="predicted"/>
<evidence type="ECO:0000313" key="14">
    <source>
        <dbReference type="Proteomes" id="UP001201812"/>
    </source>
</evidence>
<dbReference type="GO" id="GO:0031640">
    <property type="term" value="P:killing of cells of another organism"/>
    <property type="evidence" value="ECO:0007669"/>
    <property type="project" value="UniProtKB-KW"/>
</dbReference>
<feature type="signal peptide" evidence="12">
    <location>
        <begin position="1"/>
        <end position="22"/>
    </location>
</feature>
<reference evidence="13" key="1">
    <citation type="submission" date="2022-01" db="EMBL/GenBank/DDBJ databases">
        <title>Genome Sequence Resource for Two Populations of Ditylenchus destructor, the Migratory Endoparasitic Phytonematode.</title>
        <authorList>
            <person name="Zhang H."/>
            <person name="Lin R."/>
            <person name="Xie B."/>
        </authorList>
    </citation>
    <scope>NUCLEOTIDE SEQUENCE</scope>
    <source>
        <strain evidence="13">BazhouSP</strain>
    </source>
</reference>
<feature type="disulfide bond" evidence="11">
    <location>
        <begin position="41"/>
        <end position="50"/>
    </location>
</feature>
<keyword evidence="5" id="KW-0378">Hydrolase</keyword>
<dbReference type="PANTHER" id="PTHR11195:SF13">
    <property type="entry name" value="INVERTEBRATE-TYPE LYSOZYME 2-RELATED"/>
    <property type="match status" value="1"/>
</dbReference>
<evidence type="ECO:0000256" key="1">
    <source>
        <dbReference type="ARBA" id="ARBA00000632"/>
    </source>
</evidence>
<keyword evidence="4" id="KW-0081">Bacteriolytic enzyme</keyword>
<keyword evidence="12" id="KW-0732">Signal</keyword>
<comment type="caution">
    <text evidence="13">The sequence shown here is derived from an EMBL/GenBank/DDBJ whole genome shotgun (WGS) entry which is preliminary data.</text>
</comment>
<feature type="disulfide bond" evidence="11">
    <location>
        <begin position="30"/>
        <end position="36"/>
    </location>
</feature>
<feature type="active site" description="Nucleophile" evidence="10">
    <location>
        <position position="44"/>
    </location>
</feature>
<evidence type="ECO:0000256" key="10">
    <source>
        <dbReference type="PIRSR" id="PIRSR608597-1"/>
    </source>
</evidence>
<keyword evidence="3" id="KW-0929">Antimicrobial</keyword>
<dbReference type="Pfam" id="PF05497">
    <property type="entry name" value="Destabilase"/>
    <property type="match status" value="1"/>
</dbReference>
<evidence type="ECO:0000256" key="4">
    <source>
        <dbReference type="ARBA" id="ARBA00022638"/>
    </source>
</evidence>
<dbReference type="Gene3D" id="1.10.530.10">
    <property type="match status" value="1"/>
</dbReference>
<evidence type="ECO:0000256" key="5">
    <source>
        <dbReference type="ARBA" id="ARBA00022801"/>
    </source>
</evidence>
<dbReference type="EC" id="3.2.1.17" evidence="2"/>
<dbReference type="PROSITE" id="PS51909">
    <property type="entry name" value="LYSOZYME_I"/>
    <property type="match status" value="1"/>
</dbReference>
<gene>
    <name evidence="13" type="ORF">DdX_04677</name>
</gene>
<evidence type="ECO:0000313" key="13">
    <source>
        <dbReference type="EMBL" id="KAI1722363.1"/>
    </source>
</evidence>
<evidence type="ECO:0000256" key="7">
    <source>
        <dbReference type="ARBA" id="ARBA00023157"/>
    </source>
</evidence>
<keyword evidence="14" id="KW-1185">Reference proteome</keyword>
<sequence>MHNLYLTLIIFLIVVTNDFVSSKDCLDCICQVESECRPLDCHNDGGSLSCGYFQIKEAYYTDCGKPGSDWKSCSKDKSCSVQCVKNYVNRYSRNCLTSMNACEKMARLDNGGPYGCQSSSTIGYWNKVRQCL</sequence>
<dbReference type="Proteomes" id="UP001201812">
    <property type="component" value="Unassembled WGS sequence"/>
</dbReference>
<feature type="active site" description="Proton donor" evidence="10">
    <location>
        <position position="33"/>
    </location>
</feature>